<dbReference type="PROSITE" id="PS51664">
    <property type="entry name" value="YCAO"/>
    <property type="match status" value="1"/>
</dbReference>
<gene>
    <name evidence="2" type="ORF">EI983_16340</name>
</gene>
<sequence>MPHLAALHCAPAHEWPLSSEPCCVCTYRPPEFHALCCACPPALMAMSSQLDFPFTGQCAYAADMESQYAESTTEKVFFAGTHRTRNPVDTWQWIAPILPDVGITRVADLTGLDCIGIPVCNAIRPNARSLAVSQGKGVTLDHARVSAAMEAIELFHAERAFLPTQREAFSTLGAEHALDPSRLSLLQGVQTVDPDRVLTWIRGHDLVADRLISVPRDIVACDLRVDAPCDGVFLTSSNGLGSGNTYEEAALHALCEVIERDATCLHQAFAAHIGREPALIDVSTVDDPLCCWLIERLLAADIDIHIWPQFSDLALPSFGCAISDCRGGRMPGAPIGTFQGYGCHPDRNVALSRAITEAVQSRLTYISGARDDLFRDDYASIQTARNRRNWLTWLGQAGQMMDFKEIVTWATDDVAEDLERVLTILASNGFDRAIIVDLSIAGISIPVVKAIVPGMIEPTLDNEAPEGERVKGFVEKVMASSRPRERASVS</sequence>
<dbReference type="NCBIfam" id="TIGR00702">
    <property type="entry name" value="YcaO-type kinase domain"/>
    <property type="match status" value="1"/>
</dbReference>
<evidence type="ECO:0000313" key="3">
    <source>
        <dbReference type="Proteomes" id="UP000428330"/>
    </source>
</evidence>
<name>A0A6I6IRI0_9RHOB</name>
<keyword evidence="3" id="KW-1185">Reference proteome</keyword>
<evidence type="ECO:0000313" key="2">
    <source>
        <dbReference type="EMBL" id="QGX99750.1"/>
    </source>
</evidence>
<dbReference type="Gene3D" id="3.30.40.250">
    <property type="match status" value="1"/>
</dbReference>
<organism evidence="2 3">
    <name type="scientific">Roseovarius faecimaris</name>
    <dbReference type="NCBI Taxonomy" id="2494550"/>
    <lineage>
        <taxon>Bacteria</taxon>
        <taxon>Pseudomonadati</taxon>
        <taxon>Pseudomonadota</taxon>
        <taxon>Alphaproteobacteria</taxon>
        <taxon>Rhodobacterales</taxon>
        <taxon>Roseobacteraceae</taxon>
        <taxon>Roseovarius</taxon>
    </lineage>
</organism>
<dbReference type="InterPro" id="IPR003776">
    <property type="entry name" value="YcaO-like_dom"/>
</dbReference>
<dbReference type="PANTHER" id="PTHR37809:SF1">
    <property type="entry name" value="RIBOSOMAL PROTEIN S12 METHYLTHIOTRANSFERASE ACCESSORY FACTOR YCAO"/>
    <property type="match status" value="1"/>
</dbReference>
<dbReference type="Proteomes" id="UP000428330">
    <property type="component" value="Chromosome"/>
</dbReference>
<dbReference type="EMBL" id="CP034348">
    <property type="protein sequence ID" value="QGX99750.1"/>
    <property type="molecule type" value="Genomic_DNA"/>
</dbReference>
<dbReference type="Pfam" id="PF02624">
    <property type="entry name" value="YcaO"/>
    <property type="match status" value="1"/>
</dbReference>
<feature type="domain" description="YcaO" evidence="1">
    <location>
        <begin position="135"/>
        <end position="490"/>
    </location>
</feature>
<reference evidence="3" key="1">
    <citation type="submission" date="2018-12" db="EMBL/GenBank/DDBJ databases">
        <title>Complete genome sequence of Roseovarius sp. MME-070.</title>
        <authorList>
            <person name="Nam Y.-D."/>
            <person name="Kang J."/>
            <person name="Chung W.-H."/>
            <person name="Park Y.S."/>
        </authorList>
    </citation>
    <scope>NUCLEOTIDE SEQUENCE [LARGE SCALE GENOMIC DNA]</scope>
    <source>
        <strain evidence="3">MME-070</strain>
    </source>
</reference>
<accession>A0A6I6IRI0</accession>
<dbReference type="Gene3D" id="3.30.160.660">
    <property type="match status" value="1"/>
</dbReference>
<proteinExistence type="predicted"/>
<dbReference type="Gene3D" id="3.30.1330.230">
    <property type="match status" value="1"/>
</dbReference>
<dbReference type="PANTHER" id="PTHR37809">
    <property type="entry name" value="RIBOSOMAL PROTEIN S12 METHYLTHIOTRANSFERASE ACCESSORY FACTOR YCAO"/>
    <property type="match status" value="1"/>
</dbReference>
<dbReference type="AlphaFoldDB" id="A0A6I6IRI0"/>
<evidence type="ECO:0000259" key="1">
    <source>
        <dbReference type="PROSITE" id="PS51664"/>
    </source>
</evidence>
<dbReference type="KEGG" id="rom:EI983_16340"/>
<protein>
    <recommendedName>
        <fullName evidence="1">YcaO domain-containing protein</fullName>
    </recommendedName>
</protein>